<accession>A0ABW5RP82</accession>
<evidence type="ECO:0000313" key="8">
    <source>
        <dbReference type="Proteomes" id="UP001597506"/>
    </source>
</evidence>
<feature type="domain" description="Cyclic nucleotide-binding" evidence="5">
    <location>
        <begin position="13"/>
        <end position="133"/>
    </location>
</feature>
<dbReference type="Gene3D" id="1.10.10.10">
    <property type="entry name" value="Winged helix-like DNA-binding domain superfamily/Winged helix DNA-binding domain"/>
    <property type="match status" value="1"/>
</dbReference>
<dbReference type="InterPro" id="IPR050397">
    <property type="entry name" value="Env_Response_Regulators"/>
</dbReference>
<dbReference type="InterPro" id="IPR036388">
    <property type="entry name" value="WH-like_DNA-bd_sf"/>
</dbReference>
<reference evidence="8" key="1">
    <citation type="journal article" date="2019" name="Int. J. Syst. Evol. Microbiol.">
        <title>The Global Catalogue of Microorganisms (GCM) 10K type strain sequencing project: providing services to taxonomists for standard genome sequencing and annotation.</title>
        <authorList>
            <consortium name="The Broad Institute Genomics Platform"/>
            <consortium name="The Broad Institute Genome Sequencing Center for Infectious Disease"/>
            <person name="Wu L."/>
            <person name="Ma J."/>
        </authorList>
    </citation>
    <scope>NUCLEOTIDE SEQUENCE [LARGE SCALE GENOMIC DNA]</scope>
    <source>
        <strain evidence="8">KCTC 3913</strain>
    </source>
</reference>
<dbReference type="PROSITE" id="PS50042">
    <property type="entry name" value="CNMP_BINDING_3"/>
    <property type="match status" value="1"/>
</dbReference>
<dbReference type="InterPro" id="IPR014710">
    <property type="entry name" value="RmlC-like_jellyroll"/>
</dbReference>
<dbReference type="Pfam" id="PF13545">
    <property type="entry name" value="HTH_Crp_2"/>
    <property type="match status" value="1"/>
</dbReference>
<dbReference type="Gene3D" id="2.60.120.10">
    <property type="entry name" value="Jelly Rolls"/>
    <property type="match status" value="1"/>
</dbReference>
<keyword evidence="3" id="KW-0010">Activator</keyword>
<dbReference type="InterPro" id="IPR000595">
    <property type="entry name" value="cNMP-bd_dom"/>
</dbReference>
<dbReference type="Pfam" id="PF00027">
    <property type="entry name" value="cNMP_binding"/>
    <property type="match status" value="1"/>
</dbReference>
<evidence type="ECO:0000259" key="6">
    <source>
        <dbReference type="PROSITE" id="PS51063"/>
    </source>
</evidence>
<dbReference type="CDD" id="cd00038">
    <property type="entry name" value="CAP_ED"/>
    <property type="match status" value="1"/>
</dbReference>
<dbReference type="SUPFAM" id="SSF51206">
    <property type="entry name" value="cAMP-binding domain-like"/>
    <property type="match status" value="1"/>
</dbReference>
<dbReference type="RefSeq" id="WP_377933660.1">
    <property type="nucleotide sequence ID" value="NZ_JBHUMF010000015.1"/>
</dbReference>
<dbReference type="InterPro" id="IPR012318">
    <property type="entry name" value="HTH_CRP"/>
</dbReference>
<evidence type="ECO:0000256" key="2">
    <source>
        <dbReference type="ARBA" id="ARBA00023125"/>
    </source>
</evidence>
<dbReference type="EMBL" id="JBHUMF010000015">
    <property type="protein sequence ID" value="MFD2680328.1"/>
    <property type="molecule type" value="Genomic_DNA"/>
</dbReference>
<dbReference type="SMART" id="SM00100">
    <property type="entry name" value="cNMP"/>
    <property type="match status" value="1"/>
</dbReference>
<organism evidence="7 8">
    <name type="scientific">Bacillus seohaeanensis</name>
    <dbReference type="NCBI Taxonomy" id="284580"/>
    <lineage>
        <taxon>Bacteria</taxon>
        <taxon>Bacillati</taxon>
        <taxon>Bacillota</taxon>
        <taxon>Bacilli</taxon>
        <taxon>Bacillales</taxon>
        <taxon>Bacillaceae</taxon>
        <taxon>Bacillus</taxon>
    </lineage>
</organism>
<keyword evidence="2" id="KW-0238">DNA-binding</keyword>
<keyword evidence="8" id="KW-1185">Reference proteome</keyword>
<evidence type="ECO:0000256" key="4">
    <source>
        <dbReference type="ARBA" id="ARBA00023163"/>
    </source>
</evidence>
<evidence type="ECO:0000259" key="5">
    <source>
        <dbReference type="PROSITE" id="PS50042"/>
    </source>
</evidence>
<protein>
    <submittedName>
        <fullName evidence="7">Crp/Fnr family transcriptional regulator</fullName>
    </submittedName>
</protein>
<feature type="domain" description="HTH crp-type" evidence="6">
    <location>
        <begin position="147"/>
        <end position="220"/>
    </location>
</feature>
<dbReference type="InterPro" id="IPR036390">
    <property type="entry name" value="WH_DNA-bd_sf"/>
</dbReference>
<dbReference type="SUPFAM" id="SSF46785">
    <property type="entry name" value="Winged helix' DNA-binding domain"/>
    <property type="match status" value="1"/>
</dbReference>
<sequence>MKNIKSFLQKFTVFRGLNEEELQLVATITNTRPYKKRMNVFMEGEVREAVFFILSGVVKAYKIDEEGNEQVISILHEGDMFPHVGFFDESPYPATVEVVDDAELLVIRIDDFEDFMMKHPQISIKVMKMLGQKILDLQERIQGFISKDVQHRFTHTLLKLAEEQGVDQENGVYLNISITNQDFANMVGTSRESISRALTKMKKQGLLKADRQGILIYDIEKLAKL</sequence>
<keyword evidence="1" id="KW-0805">Transcription regulation</keyword>
<evidence type="ECO:0000313" key="7">
    <source>
        <dbReference type="EMBL" id="MFD2680328.1"/>
    </source>
</evidence>
<evidence type="ECO:0000256" key="3">
    <source>
        <dbReference type="ARBA" id="ARBA00023159"/>
    </source>
</evidence>
<gene>
    <name evidence="7" type="ORF">ACFSUL_06130</name>
</gene>
<dbReference type="InterPro" id="IPR018490">
    <property type="entry name" value="cNMP-bd_dom_sf"/>
</dbReference>
<dbReference type="PANTHER" id="PTHR24567:SF26">
    <property type="entry name" value="REGULATORY PROTEIN YEIL"/>
    <property type="match status" value="1"/>
</dbReference>
<dbReference type="PROSITE" id="PS51063">
    <property type="entry name" value="HTH_CRP_2"/>
    <property type="match status" value="1"/>
</dbReference>
<dbReference type="PANTHER" id="PTHR24567">
    <property type="entry name" value="CRP FAMILY TRANSCRIPTIONAL REGULATORY PROTEIN"/>
    <property type="match status" value="1"/>
</dbReference>
<dbReference type="PRINTS" id="PR00034">
    <property type="entry name" value="HTHCRP"/>
</dbReference>
<dbReference type="SMART" id="SM00419">
    <property type="entry name" value="HTH_CRP"/>
    <property type="match status" value="1"/>
</dbReference>
<proteinExistence type="predicted"/>
<comment type="caution">
    <text evidence="7">The sequence shown here is derived from an EMBL/GenBank/DDBJ whole genome shotgun (WGS) entry which is preliminary data.</text>
</comment>
<evidence type="ECO:0000256" key="1">
    <source>
        <dbReference type="ARBA" id="ARBA00023015"/>
    </source>
</evidence>
<name>A0ABW5RP82_9BACI</name>
<dbReference type="Proteomes" id="UP001597506">
    <property type="component" value="Unassembled WGS sequence"/>
</dbReference>
<keyword evidence="4" id="KW-0804">Transcription</keyword>